<keyword evidence="1" id="KW-0812">Transmembrane</keyword>
<dbReference type="PANTHER" id="PTHR33604">
    <property type="entry name" value="OSJNBA0004B13.7 PROTEIN"/>
    <property type="match status" value="1"/>
</dbReference>
<reference evidence="3" key="2">
    <citation type="journal article" date="2021" name="Sci. Data">
        <title>Chromosome-scale genome sequencing, assembly and annotation of six genomes from subfamily Leishmaniinae.</title>
        <authorList>
            <person name="Almutairi H."/>
            <person name="Urbaniak M.D."/>
            <person name="Bates M.D."/>
            <person name="Jariyapan N."/>
            <person name="Kwakye-Nuako G."/>
            <person name="Thomaz Soccol V."/>
            <person name="Al-Salem W.S."/>
            <person name="Dillon R.J."/>
            <person name="Bates P.A."/>
            <person name="Gatherer D."/>
        </authorList>
    </citation>
    <scope>NUCLEOTIDE SEQUENCE [LARGE SCALE GENOMIC DNA]</scope>
</reference>
<dbReference type="EMBL" id="JAFEUZ010000024">
    <property type="protein sequence ID" value="KAG5477709.1"/>
    <property type="molecule type" value="Genomic_DNA"/>
</dbReference>
<accession>A0A836KJ30</accession>
<dbReference type="RefSeq" id="XP_067178347.1">
    <property type="nucleotide sequence ID" value="XM_067322484.1"/>
</dbReference>
<organism evidence="2 3">
    <name type="scientific">Leishmania martiniquensis</name>
    <dbReference type="NCBI Taxonomy" id="1580590"/>
    <lineage>
        <taxon>Eukaryota</taxon>
        <taxon>Discoba</taxon>
        <taxon>Euglenozoa</taxon>
        <taxon>Kinetoplastea</taxon>
        <taxon>Metakinetoplastina</taxon>
        <taxon>Trypanosomatida</taxon>
        <taxon>Trypanosomatidae</taxon>
        <taxon>Leishmaniinae</taxon>
        <taxon>Leishmania</taxon>
    </lineage>
</organism>
<comment type="caution">
    <text evidence="2">The sequence shown here is derived from an EMBL/GenBank/DDBJ whole genome shotgun (WGS) entry which is preliminary data.</text>
</comment>
<evidence type="ECO:0008006" key="4">
    <source>
        <dbReference type="Google" id="ProtNLM"/>
    </source>
</evidence>
<gene>
    <name evidence="2" type="ORF">LSCM1_05005</name>
</gene>
<evidence type="ECO:0000313" key="2">
    <source>
        <dbReference type="EMBL" id="KAG5477709.1"/>
    </source>
</evidence>
<dbReference type="AlphaFoldDB" id="A0A836KJ30"/>
<evidence type="ECO:0000313" key="3">
    <source>
        <dbReference type="Proteomes" id="UP000673552"/>
    </source>
</evidence>
<reference evidence="3" key="1">
    <citation type="journal article" date="2021" name="Microbiol. Resour. Announc.">
        <title>LGAAP: Leishmaniinae Genome Assembly and Annotation Pipeline.</title>
        <authorList>
            <person name="Almutairi H."/>
            <person name="Urbaniak M.D."/>
            <person name="Bates M.D."/>
            <person name="Jariyapan N."/>
            <person name="Kwakye-Nuako G."/>
            <person name="Thomaz-Soccol V."/>
            <person name="Al-Salem W.S."/>
            <person name="Dillon R.J."/>
            <person name="Bates P.A."/>
            <person name="Gatherer D."/>
        </authorList>
    </citation>
    <scope>NUCLEOTIDE SEQUENCE [LARGE SCALE GENOMIC DNA]</scope>
</reference>
<proteinExistence type="predicted"/>
<feature type="transmembrane region" description="Helical" evidence="1">
    <location>
        <begin position="21"/>
        <end position="41"/>
    </location>
</feature>
<keyword evidence="3" id="KW-1185">Reference proteome</keyword>
<evidence type="ECO:0000256" key="1">
    <source>
        <dbReference type="SAM" id="Phobius"/>
    </source>
</evidence>
<dbReference type="Proteomes" id="UP000673552">
    <property type="component" value="Unassembled WGS sequence"/>
</dbReference>
<dbReference type="PANTHER" id="PTHR33604:SF3">
    <property type="entry name" value="OSJNBA0004B13.7 PROTEIN"/>
    <property type="match status" value="1"/>
</dbReference>
<dbReference type="GeneID" id="92514996"/>
<sequence>MLKLASRGPHGRAFSHAKSMLSLLGAVSATVILIIVGYMLASSPIVSEEEEIITRAYTRALRETREEWVDPDTRHAKRPHAVVVDKDQLLRLYRLRVFVVVTEAEVPKLGGLLKSLINSNYSQRVFPIDISVHVLGSASALPFVLWSHGRFDVYAHHLHGNALPSMSLMMADVWQPQSDFELGLLLTASARVSPHWFQWVFSALRQYAPTSTEAAFRLAAREISGTEQVQLLSPLSRTLSGFALGLPVAGTAASAVSSVFATQPSITSIFTASFWKAVLARAGPDANADTAPESWKALLRLTTTKLGGEHRFLYPPLAKFGALACEETARCSIRTLTAAQLTEMMSLPAFVDQIPRAQV</sequence>
<keyword evidence="1" id="KW-1133">Transmembrane helix</keyword>
<name>A0A836KJ30_9TRYP</name>
<keyword evidence="1" id="KW-0472">Membrane</keyword>
<dbReference type="KEGG" id="lmat:92514996"/>
<protein>
    <recommendedName>
        <fullName evidence="4">Transmembrane protein</fullName>
    </recommendedName>
</protein>
<dbReference type="OrthoDB" id="262173at2759"/>